<gene>
    <name evidence="2" type="ORF">A2Y62_02105</name>
</gene>
<proteinExistence type="predicted"/>
<evidence type="ECO:0000313" key="2">
    <source>
        <dbReference type="EMBL" id="OGF63661.1"/>
    </source>
</evidence>
<name>A0A1F5VL20_9BACT</name>
<sequence>MGCIYTAQGFEFDYAGVIFGDDLTYRFDEQKWTGHPQKSFDSVVKRSGTNFINLVKNMYRVLFSRGIRGC</sequence>
<dbReference type="EMBL" id="MFGW01000155">
    <property type="protein sequence ID" value="OGF63661.1"/>
    <property type="molecule type" value="Genomic_DNA"/>
</dbReference>
<dbReference type="InterPro" id="IPR018647">
    <property type="entry name" value="SLFN_3-like_DNA/RNA_helicase"/>
</dbReference>
<protein>
    <recommendedName>
        <fullName evidence="1">Schlafen group 3-like DNA/RNA helicase domain-containing protein</fullName>
    </recommendedName>
</protein>
<comment type="caution">
    <text evidence="2">The sequence shown here is derived from an EMBL/GenBank/DDBJ whole genome shotgun (WGS) entry which is preliminary data.</text>
</comment>
<dbReference type="AlphaFoldDB" id="A0A1F5VL20"/>
<evidence type="ECO:0000313" key="3">
    <source>
        <dbReference type="Proteomes" id="UP000178943"/>
    </source>
</evidence>
<accession>A0A1F5VL20</accession>
<organism evidence="2 3">
    <name type="scientific">Candidatus Fischerbacteria bacterium RBG_13_37_8</name>
    <dbReference type="NCBI Taxonomy" id="1817863"/>
    <lineage>
        <taxon>Bacteria</taxon>
        <taxon>Candidatus Fischeribacteriota</taxon>
    </lineage>
</organism>
<reference evidence="2 3" key="1">
    <citation type="journal article" date="2016" name="Nat. Commun.">
        <title>Thousands of microbial genomes shed light on interconnected biogeochemical processes in an aquifer system.</title>
        <authorList>
            <person name="Anantharaman K."/>
            <person name="Brown C.T."/>
            <person name="Hug L.A."/>
            <person name="Sharon I."/>
            <person name="Castelle C.J."/>
            <person name="Probst A.J."/>
            <person name="Thomas B.C."/>
            <person name="Singh A."/>
            <person name="Wilkins M.J."/>
            <person name="Karaoz U."/>
            <person name="Brodie E.L."/>
            <person name="Williams K.H."/>
            <person name="Hubbard S.S."/>
            <person name="Banfield J.F."/>
        </authorList>
    </citation>
    <scope>NUCLEOTIDE SEQUENCE [LARGE SCALE GENOMIC DNA]</scope>
</reference>
<dbReference type="Pfam" id="PF09848">
    <property type="entry name" value="SLFN-g3_helicase"/>
    <property type="match status" value="1"/>
</dbReference>
<evidence type="ECO:0000259" key="1">
    <source>
        <dbReference type="Pfam" id="PF09848"/>
    </source>
</evidence>
<feature type="domain" description="Schlafen group 3-like DNA/RNA helicase" evidence="1">
    <location>
        <begin position="1"/>
        <end position="70"/>
    </location>
</feature>
<dbReference type="Proteomes" id="UP000178943">
    <property type="component" value="Unassembled WGS sequence"/>
</dbReference>
<dbReference type="STRING" id="1817863.A2Y62_02105"/>